<keyword evidence="1" id="KW-1133">Transmembrane helix</keyword>
<keyword evidence="1" id="KW-0472">Membrane</keyword>
<feature type="transmembrane region" description="Helical" evidence="1">
    <location>
        <begin position="172"/>
        <end position="193"/>
    </location>
</feature>
<proteinExistence type="predicted"/>
<reference evidence="2" key="1">
    <citation type="submission" date="2016-10" db="EMBL/GenBank/DDBJ databases">
        <authorList>
            <person name="Varghese N."/>
            <person name="Submissions S."/>
        </authorList>
    </citation>
    <scope>NUCLEOTIDE SEQUENCE [LARGE SCALE GENOMIC DNA]</scope>
    <source>
        <strain evidence="2">DSM 22082</strain>
    </source>
</reference>
<dbReference type="InterPro" id="IPR010539">
    <property type="entry name" value="BaxI_1-like"/>
</dbReference>
<dbReference type="RefSeq" id="WP_331712225.1">
    <property type="nucleotide sequence ID" value="NZ_LT629739.1"/>
</dbReference>
<organism evidence="2 3">
    <name type="scientific">Brevibacterium sandarakinum</name>
    <dbReference type="NCBI Taxonomy" id="629680"/>
    <lineage>
        <taxon>Bacteria</taxon>
        <taxon>Bacillati</taxon>
        <taxon>Actinomycetota</taxon>
        <taxon>Actinomycetes</taxon>
        <taxon>Micrococcales</taxon>
        <taxon>Brevibacteriaceae</taxon>
        <taxon>Brevibacterium</taxon>
    </lineage>
</organism>
<dbReference type="Proteomes" id="UP000199700">
    <property type="component" value="Chromosome"/>
</dbReference>
<keyword evidence="1" id="KW-0812">Transmembrane</keyword>
<sequence length="276" mass="30188">MSNPMMNRALNQGVQAGRNEPVMSDQELNNLFDKPAAQNRNAGPQAAERAMTYDDVMMKTGFLFTILLAGALFGWFVPAVLGISPMVIALPAMLIALVLGLVNAFKREPNKALIIGYAAFEGVFLGAISFTFESAFPGIVIQAVLATLCVFGVMLALFKFKGVRFGSKMKKFMMIAIGGYAIFSLINFGIAMMTGTGGARSIEINILGMTMPLGVIIGIVATVLAAMTLIMDFQMIEQGVKQRIPEKYSWMCAFSLMVTLVWLYIEILRLISYFRN</sequence>
<dbReference type="PIRSF" id="PIRSF009160">
    <property type="entry name" value="UCP009160"/>
    <property type="match status" value="1"/>
</dbReference>
<feature type="transmembrane region" description="Helical" evidence="1">
    <location>
        <begin position="248"/>
        <end position="265"/>
    </location>
</feature>
<dbReference type="PANTHER" id="PTHR41282:SF1">
    <property type="entry name" value="CONSERVED TRANSMEMBRANE PROTEIN-RELATED"/>
    <property type="match status" value="1"/>
</dbReference>
<dbReference type="AlphaFoldDB" id="A0A1H1LYN3"/>
<dbReference type="STRING" id="629680.SAMN04489751_0478"/>
<dbReference type="PANTHER" id="PTHR41282">
    <property type="entry name" value="CONSERVED TRANSMEMBRANE PROTEIN-RELATED"/>
    <property type="match status" value="1"/>
</dbReference>
<dbReference type="Pfam" id="PF12811">
    <property type="entry name" value="BaxI_1"/>
    <property type="match status" value="1"/>
</dbReference>
<gene>
    <name evidence="2" type="ORF">SAMN04489751_0478</name>
</gene>
<feature type="transmembrane region" description="Helical" evidence="1">
    <location>
        <begin position="61"/>
        <end position="81"/>
    </location>
</feature>
<feature type="transmembrane region" description="Helical" evidence="1">
    <location>
        <begin position="112"/>
        <end position="132"/>
    </location>
</feature>
<evidence type="ECO:0000313" key="2">
    <source>
        <dbReference type="EMBL" id="SDR79643.1"/>
    </source>
</evidence>
<evidence type="ECO:0000256" key="1">
    <source>
        <dbReference type="SAM" id="Phobius"/>
    </source>
</evidence>
<dbReference type="EMBL" id="LT629739">
    <property type="protein sequence ID" value="SDR79643.1"/>
    <property type="molecule type" value="Genomic_DNA"/>
</dbReference>
<accession>A0A1H1LYN3</accession>
<evidence type="ECO:0000313" key="3">
    <source>
        <dbReference type="Proteomes" id="UP000199700"/>
    </source>
</evidence>
<keyword evidence="3" id="KW-1185">Reference proteome</keyword>
<feature type="transmembrane region" description="Helical" evidence="1">
    <location>
        <begin position="87"/>
        <end position="105"/>
    </location>
</feature>
<protein>
    <submittedName>
        <fullName evidence="2">Uncharacterized membrane protein, YccA/Bax inhibitor family</fullName>
    </submittedName>
</protein>
<feature type="transmembrane region" description="Helical" evidence="1">
    <location>
        <begin position="138"/>
        <end position="160"/>
    </location>
</feature>
<feature type="transmembrane region" description="Helical" evidence="1">
    <location>
        <begin position="213"/>
        <end position="236"/>
    </location>
</feature>
<name>A0A1H1LYN3_BRESA</name>